<organism evidence="1 2">
    <name type="scientific">Liparis tanakae</name>
    <name type="common">Tanaka's snailfish</name>
    <dbReference type="NCBI Taxonomy" id="230148"/>
    <lineage>
        <taxon>Eukaryota</taxon>
        <taxon>Metazoa</taxon>
        <taxon>Chordata</taxon>
        <taxon>Craniata</taxon>
        <taxon>Vertebrata</taxon>
        <taxon>Euteleostomi</taxon>
        <taxon>Actinopterygii</taxon>
        <taxon>Neopterygii</taxon>
        <taxon>Teleostei</taxon>
        <taxon>Neoteleostei</taxon>
        <taxon>Acanthomorphata</taxon>
        <taxon>Eupercaria</taxon>
        <taxon>Perciformes</taxon>
        <taxon>Cottioidei</taxon>
        <taxon>Cottales</taxon>
        <taxon>Liparidae</taxon>
        <taxon>Liparis</taxon>
    </lineage>
</organism>
<dbReference type="AlphaFoldDB" id="A0A4Z2EUC7"/>
<keyword evidence="2" id="KW-1185">Reference proteome</keyword>
<protein>
    <submittedName>
        <fullName evidence="1">Uncharacterized protein</fullName>
    </submittedName>
</protein>
<accession>A0A4Z2EUC7</accession>
<name>A0A4Z2EUC7_9TELE</name>
<evidence type="ECO:0000313" key="2">
    <source>
        <dbReference type="Proteomes" id="UP000314294"/>
    </source>
</evidence>
<evidence type="ECO:0000313" key="1">
    <source>
        <dbReference type="EMBL" id="TNN32171.1"/>
    </source>
</evidence>
<sequence length="65" mass="7280">MKALFGGLPPLPRALGTDQLFPGNRRARLLVRSAALCSLSHCAANASPRYEEEEEIKHFILINYR</sequence>
<dbReference type="EMBL" id="SRLO01002873">
    <property type="protein sequence ID" value="TNN32171.1"/>
    <property type="molecule type" value="Genomic_DNA"/>
</dbReference>
<gene>
    <name evidence="1" type="ORF">EYF80_057672</name>
</gene>
<comment type="caution">
    <text evidence="1">The sequence shown here is derived from an EMBL/GenBank/DDBJ whole genome shotgun (WGS) entry which is preliminary data.</text>
</comment>
<proteinExistence type="predicted"/>
<dbReference type="Proteomes" id="UP000314294">
    <property type="component" value="Unassembled WGS sequence"/>
</dbReference>
<reference evidence="1 2" key="1">
    <citation type="submission" date="2019-03" db="EMBL/GenBank/DDBJ databases">
        <title>First draft genome of Liparis tanakae, snailfish: a comprehensive survey of snailfish specific genes.</title>
        <authorList>
            <person name="Kim W."/>
            <person name="Song I."/>
            <person name="Jeong J.-H."/>
            <person name="Kim D."/>
            <person name="Kim S."/>
            <person name="Ryu S."/>
            <person name="Song J.Y."/>
            <person name="Lee S.K."/>
        </authorList>
    </citation>
    <scope>NUCLEOTIDE SEQUENCE [LARGE SCALE GENOMIC DNA]</scope>
    <source>
        <tissue evidence="1">Muscle</tissue>
    </source>
</reference>